<dbReference type="RefSeq" id="WP_158023405.1">
    <property type="nucleotide sequence ID" value="NZ_LN885086.1"/>
</dbReference>
<dbReference type="InterPro" id="IPR045584">
    <property type="entry name" value="Pilin-like"/>
</dbReference>
<evidence type="ECO:0008006" key="4">
    <source>
        <dbReference type="Google" id="ProtNLM"/>
    </source>
</evidence>
<keyword evidence="3" id="KW-1185">Reference proteome</keyword>
<proteinExistence type="predicted"/>
<dbReference type="EMBL" id="LN885086">
    <property type="protein sequence ID" value="CUQ67621.1"/>
    <property type="molecule type" value="Genomic_DNA"/>
</dbReference>
<dbReference type="SUPFAM" id="SSF54523">
    <property type="entry name" value="Pili subunits"/>
    <property type="match status" value="1"/>
</dbReference>
<evidence type="ECO:0000256" key="1">
    <source>
        <dbReference type="SAM" id="Phobius"/>
    </source>
</evidence>
<dbReference type="AlphaFoldDB" id="A0A0S4KU74"/>
<evidence type="ECO:0000313" key="3">
    <source>
        <dbReference type="Proteomes" id="UP000066284"/>
    </source>
</evidence>
<dbReference type="STRING" id="1715989.NITINOP_2649"/>
<accession>A0A0S4KU74</accession>
<dbReference type="KEGG" id="nio:NITINOP_2649"/>
<organism evidence="2 3">
    <name type="scientific">Candidatus Nitrospira inopinata</name>
    <dbReference type="NCBI Taxonomy" id="1715989"/>
    <lineage>
        <taxon>Bacteria</taxon>
        <taxon>Pseudomonadati</taxon>
        <taxon>Nitrospirota</taxon>
        <taxon>Nitrospiria</taxon>
        <taxon>Nitrospirales</taxon>
        <taxon>Nitrospiraceae</taxon>
        <taxon>Nitrospira</taxon>
    </lineage>
</organism>
<keyword evidence="1" id="KW-0472">Membrane</keyword>
<name>A0A0S4KU74_9BACT</name>
<dbReference type="OrthoDB" id="5508611at2"/>
<gene>
    <name evidence="2" type="ORF">NITINOP_2649</name>
</gene>
<reference evidence="3" key="1">
    <citation type="submission" date="2015-09" db="EMBL/GenBank/DDBJ databases">
        <authorList>
            <person name="Daims H."/>
        </authorList>
    </citation>
    <scope>NUCLEOTIDE SEQUENCE [LARGE SCALE GENOMIC DNA]</scope>
</reference>
<dbReference type="Proteomes" id="UP000066284">
    <property type="component" value="Chromosome 1"/>
</dbReference>
<keyword evidence="1" id="KW-1133">Transmembrane helix</keyword>
<keyword evidence="1" id="KW-0812">Transmembrane</keyword>
<protein>
    <recommendedName>
        <fullName evidence="4">Tetratricopeptide repeat protein</fullName>
    </recommendedName>
</protein>
<feature type="transmembrane region" description="Helical" evidence="1">
    <location>
        <begin position="20"/>
        <end position="40"/>
    </location>
</feature>
<sequence length="328" mass="36857">MKTASPSSDSATLIQGPNTQVGFLSVAGVVFSLVVLVTGLQQTLDHRQDRTFVQIEELAHLPQGDHLKPTLLGYHHLGADVLWLKLVQVIGKRQNTMDEYEWMAHALDVITTLDPQYAYAYYAGGVILGDLANRPDLANRLLKRGHEENPTAWNIPFLLGYNYYFLLADPAMGAYYTMRAASLPGRPAYLPGLATRMAAEAGKPETALAFLEARLRETDDPEMKKFFETRMKEVIIERDIRLLERAVDHYRTIHGQVPPSLTALVGAGVLTALPPEPFGGEYRLDQWTGTVTSSTHPERLKTFHKRNRAPAYLYPKIEQPAYVFPLRW</sequence>
<evidence type="ECO:0000313" key="2">
    <source>
        <dbReference type="EMBL" id="CUQ67621.1"/>
    </source>
</evidence>